<protein>
    <recommendedName>
        <fullName evidence="3">Thioredoxin domain-containing protein</fullName>
    </recommendedName>
</protein>
<dbReference type="PANTHER" id="PTHR18929:SF240">
    <property type="entry name" value="PROTEIN DISULFIDE-ISOMERASE"/>
    <property type="match status" value="1"/>
</dbReference>
<dbReference type="GeneID" id="19881702"/>
<dbReference type="VEuPathDB" id="MicrosporidiaDB:VICG_00990"/>
<proteinExistence type="inferred from homology"/>
<dbReference type="OrthoDB" id="427280at2759"/>
<evidence type="ECO:0000313" key="5">
    <source>
        <dbReference type="Proteomes" id="UP000011082"/>
    </source>
</evidence>
<dbReference type="GO" id="GO:0034976">
    <property type="term" value="P:response to endoplasmic reticulum stress"/>
    <property type="evidence" value="ECO:0007669"/>
    <property type="project" value="TreeGrafter"/>
</dbReference>
<organism evidence="4 5">
    <name type="scientific">Vittaforma corneae (strain ATCC 50505)</name>
    <name type="common">Microsporidian parasite</name>
    <name type="synonym">Nosema corneum</name>
    <dbReference type="NCBI Taxonomy" id="993615"/>
    <lineage>
        <taxon>Eukaryota</taxon>
        <taxon>Fungi</taxon>
        <taxon>Fungi incertae sedis</taxon>
        <taxon>Microsporidia</taxon>
        <taxon>Nosematidae</taxon>
        <taxon>Vittaforma</taxon>
    </lineage>
</organism>
<dbReference type="AlphaFoldDB" id="L2GM55"/>
<dbReference type="EMBL" id="JH370136">
    <property type="protein sequence ID" value="ELA41973.1"/>
    <property type="molecule type" value="Genomic_DNA"/>
</dbReference>
<evidence type="ECO:0000313" key="4">
    <source>
        <dbReference type="EMBL" id="ELA41973.1"/>
    </source>
</evidence>
<dbReference type="GO" id="GO:0003756">
    <property type="term" value="F:protein disulfide isomerase activity"/>
    <property type="evidence" value="ECO:0007669"/>
    <property type="project" value="TreeGrafter"/>
</dbReference>
<dbReference type="HOGENOM" id="CLU_594757_0_0_1"/>
<dbReference type="GO" id="GO:0005783">
    <property type="term" value="C:endoplasmic reticulum"/>
    <property type="evidence" value="ECO:0007669"/>
    <property type="project" value="TreeGrafter"/>
</dbReference>
<dbReference type="Pfam" id="PF13848">
    <property type="entry name" value="Thioredoxin_6"/>
    <property type="match status" value="1"/>
</dbReference>
<dbReference type="Gene3D" id="3.40.30.10">
    <property type="entry name" value="Glutaredoxin"/>
    <property type="match status" value="2"/>
</dbReference>
<gene>
    <name evidence="4" type="ORF">VICG_00990</name>
</gene>
<dbReference type="PROSITE" id="PS51352">
    <property type="entry name" value="THIOREDOXIN_2"/>
    <property type="match status" value="1"/>
</dbReference>
<dbReference type="Proteomes" id="UP000011082">
    <property type="component" value="Unassembled WGS sequence"/>
</dbReference>
<feature type="region of interest" description="Disordered" evidence="2">
    <location>
        <begin position="431"/>
        <end position="460"/>
    </location>
</feature>
<dbReference type="InterPro" id="IPR036249">
    <property type="entry name" value="Thioredoxin-like_sf"/>
</dbReference>
<dbReference type="PANTHER" id="PTHR18929">
    <property type="entry name" value="PROTEIN DISULFIDE ISOMERASE"/>
    <property type="match status" value="1"/>
</dbReference>
<dbReference type="InParanoid" id="L2GM55"/>
<sequence>MFAHFAIIAARMVKIMAPEDGVANDLITNSARKTDVEYVVDSQLPKGQYNLQLEELSINGASLEDIKKYMSTCSSLRSISSEEIKNVINALSFKKADDEISDLKSGAYTFALIFANDVESLKNLEGVDRIQHIRFYLFTKKEDADKYGVPFPGVLAYSTADRNWLKMPFRGKLDALVASISIPAFSPISQENFRYFQSLDQKLFYVIDSARSFEENKNDFNEVAKQCSSFAKFIFFTPEDVPALIPLLKLQSSDYPILLSLAREGKGIVRSLKPETFLNGVQSLITQSAEKIVFSSNIPEDNESRPVKVLSTETLPQVLSSSDKDVLIAFTSPSCKFCQALEPELKDFGKILSERNVPILVGNYNIMENEEPASQFEIAGVPTIYFLKKGASTPSKVPSNIRSVPQLLEYISKEGTTSKINLDEYSEYLKVQEKAEPSESEHSEHAHKEESEEDGQKEIL</sequence>
<dbReference type="InterPro" id="IPR013766">
    <property type="entry name" value="Thioredoxin_domain"/>
</dbReference>
<dbReference type="GO" id="GO:0006457">
    <property type="term" value="P:protein folding"/>
    <property type="evidence" value="ECO:0007669"/>
    <property type="project" value="TreeGrafter"/>
</dbReference>
<dbReference type="Pfam" id="PF00085">
    <property type="entry name" value="Thioredoxin"/>
    <property type="match status" value="1"/>
</dbReference>
<evidence type="ECO:0000256" key="2">
    <source>
        <dbReference type="SAM" id="MobiDB-lite"/>
    </source>
</evidence>
<dbReference type="CDD" id="cd02961">
    <property type="entry name" value="PDI_a_family"/>
    <property type="match status" value="1"/>
</dbReference>
<evidence type="ECO:0000256" key="1">
    <source>
        <dbReference type="ARBA" id="ARBA00006347"/>
    </source>
</evidence>
<accession>L2GM55</accession>
<dbReference type="STRING" id="993615.L2GM55"/>
<evidence type="ECO:0000259" key="3">
    <source>
        <dbReference type="PROSITE" id="PS51352"/>
    </source>
</evidence>
<comment type="similarity">
    <text evidence="1">Belongs to the protein disulfide isomerase family.</text>
</comment>
<dbReference type="SUPFAM" id="SSF52833">
    <property type="entry name" value="Thioredoxin-like"/>
    <property type="match status" value="1"/>
</dbReference>
<dbReference type="RefSeq" id="XP_007604437.1">
    <property type="nucleotide sequence ID" value="XM_007604375.1"/>
</dbReference>
<reference evidence="5" key="1">
    <citation type="submission" date="2011-05" db="EMBL/GenBank/DDBJ databases">
        <title>The genome sequence of Vittaforma corneae strain ATCC 50505.</title>
        <authorList>
            <consortium name="The Broad Institute Genome Sequencing Platform"/>
            <person name="Cuomo C."/>
            <person name="Didier E."/>
            <person name="Bowers L."/>
            <person name="Young S.K."/>
            <person name="Zeng Q."/>
            <person name="Gargeya S."/>
            <person name="Fitzgerald M."/>
            <person name="Haas B."/>
            <person name="Abouelleil A."/>
            <person name="Alvarado L."/>
            <person name="Arachchi H.M."/>
            <person name="Berlin A."/>
            <person name="Chapman S.B."/>
            <person name="Gearin G."/>
            <person name="Goldberg J."/>
            <person name="Griggs A."/>
            <person name="Gujja S."/>
            <person name="Hansen M."/>
            <person name="Heiman D."/>
            <person name="Howarth C."/>
            <person name="Larimer J."/>
            <person name="Lui A."/>
            <person name="MacDonald P.J.P."/>
            <person name="McCowen C."/>
            <person name="Montmayeur A."/>
            <person name="Murphy C."/>
            <person name="Neiman D."/>
            <person name="Pearson M."/>
            <person name="Priest M."/>
            <person name="Roberts A."/>
            <person name="Saif S."/>
            <person name="Shea T."/>
            <person name="Sisk P."/>
            <person name="Stolte C."/>
            <person name="Sykes S."/>
            <person name="Wortman J."/>
            <person name="Nusbaum C."/>
            <person name="Birren B."/>
        </authorList>
    </citation>
    <scope>NUCLEOTIDE SEQUENCE [LARGE SCALE GENOMIC DNA]</scope>
    <source>
        <strain evidence="5">ATCC 50505</strain>
    </source>
</reference>
<name>L2GM55_VITCO</name>
<feature type="domain" description="Thioredoxin" evidence="3">
    <location>
        <begin position="283"/>
        <end position="416"/>
    </location>
</feature>
<keyword evidence="5" id="KW-1185">Reference proteome</keyword>